<gene>
    <name evidence="4" type="ORF">H9892_03905</name>
</gene>
<dbReference type="SUPFAM" id="SSF117457">
    <property type="entry name" value="FumA C-terminal domain-like"/>
    <property type="match status" value="1"/>
</dbReference>
<accession>A0A9D1TR70</accession>
<feature type="domain" description="Fe-S hydro-lyase tartrate dehydratase beta-type catalytic" evidence="3">
    <location>
        <begin position="2"/>
        <end position="34"/>
    </location>
</feature>
<evidence type="ECO:0000256" key="1">
    <source>
        <dbReference type="ARBA" id="ARBA00008876"/>
    </source>
</evidence>
<dbReference type="Gene3D" id="3.20.130.10">
    <property type="entry name" value="Fe-S hydro-lyase, tartrate dehydratase beta-type, catalytic domain"/>
    <property type="match status" value="1"/>
</dbReference>
<comment type="caution">
    <text evidence="4">The sequence shown here is derived from an EMBL/GenBank/DDBJ whole genome shotgun (WGS) entry which is preliminary data.</text>
</comment>
<sequence>EEVAYPDLGCEAVRRLTVSRLPLLVAIDSQGNNILV</sequence>
<feature type="non-terminal residue" evidence="4">
    <location>
        <position position="1"/>
    </location>
</feature>
<evidence type="ECO:0000313" key="5">
    <source>
        <dbReference type="Proteomes" id="UP000823990"/>
    </source>
</evidence>
<dbReference type="GO" id="GO:0016836">
    <property type="term" value="F:hydro-lyase activity"/>
    <property type="evidence" value="ECO:0007669"/>
    <property type="project" value="InterPro"/>
</dbReference>
<evidence type="ECO:0000259" key="3">
    <source>
        <dbReference type="Pfam" id="PF05683"/>
    </source>
</evidence>
<evidence type="ECO:0000313" key="4">
    <source>
        <dbReference type="EMBL" id="HIW02463.1"/>
    </source>
</evidence>
<dbReference type="Proteomes" id="UP000823990">
    <property type="component" value="Unassembled WGS sequence"/>
</dbReference>
<evidence type="ECO:0000256" key="2">
    <source>
        <dbReference type="ARBA" id="ARBA00023239"/>
    </source>
</evidence>
<dbReference type="AlphaFoldDB" id="A0A9D1TR70"/>
<reference evidence="4" key="1">
    <citation type="journal article" date="2021" name="PeerJ">
        <title>Extensive microbial diversity within the chicken gut microbiome revealed by metagenomics and culture.</title>
        <authorList>
            <person name="Gilroy R."/>
            <person name="Ravi A."/>
            <person name="Getino M."/>
            <person name="Pursley I."/>
            <person name="Horton D.L."/>
            <person name="Alikhan N.F."/>
            <person name="Baker D."/>
            <person name="Gharbi K."/>
            <person name="Hall N."/>
            <person name="Watson M."/>
            <person name="Adriaenssens E.M."/>
            <person name="Foster-Nyarko E."/>
            <person name="Jarju S."/>
            <person name="Secka A."/>
            <person name="Antonio M."/>
            <person name="Oren A."/>
            <person name="Chaudhuri R.R."/>
            <person name="La Ragione R."/>
            <person name="Hildebrand F."/>
            <person name="Pallen M.J."/>
        </authorList>
    </citation>
    <scope>NUCLEOTIDE SEQUENCE</scope>
    <source>
        <strain evidence="4">12435</strain>
    </source>
</reference>
<protein>
    <submittedName>
        <fullName evidence="4">Fumarate hydratase C-terminal domain-containing protein</fullName>
    </submittedName>
</protein>
<organism evidence="4 5">
    <name type="scientific">Candidatus Protoclostridium stercorigallinarum</name>
    <dbReference type="NCBI Taxonomy" id="2838741"/>
    <lineage>
        <taxon>Bacteria</taxon>
        <taxon>Bacillati</taxon>
        <taxon>Bacillota</taxon>
        <taxon>Clostridia</taxon>
        <taxon>Candidatus Protoclostridium</taxon>
    </lineage>
</organism>
<dbReference type="InterPro" id="IPR036660">
    <property type="entry name" value="Fe-S_hydroAse_TtdB_cat_sf"/>
</dbReference>
<comment type="similarity">
    <text evidence="1">Belongs to the class-I fumarase family.</text>
</comment>
<name>A0A9D1TR70_9FIRM</name>
<dbReference type="InterPro" id="IPR004647">
    <property type="entry name" value="Fe-S_hydro-lyase_TtdB-typ_cat"/>
</dbReference>
<dbReference type="EMBL" id="DXHS01000066">
    <property type="protein sequence ID" value="HIW02463.1"/>
    <property type="molecule type" value="Genomic_DNA"/>
</dbReference>
<keyword evidence="2" id="KW-0456">Lyase</keyword>
<reference evidence="4" key="2">
    <citation type="submission" date="2021-04" db="EMBL/GenBank/DDBJ databases">
        <authorList>
            <person name="Gilroy R."/>
        </authorList>
    </citation>
    <scope>NUCLEOTIDE SEQUENCE</scope>
    <source>
        <strain evidence="4">12435</strain>
    </source>
</reference>
<proteinExistence type="inferred from homology"/>
<dbReference type="Pfam" id="PF05683">
    <property type="entry name" value="Fumerase_C"/>
    <property type="match status" value="1"/>
</dbReference>